<dbReference type="InterPro" id="IPR036388">
    <property type="entry name" value="WH-like_DNA-bd_sf"/>
</dbReference>
<dbReference type="GO" id="GO:0006355">
    <property type="term" value="P:regulation of DNA-templated transcription"/>
    <property type="evidence" value="ECO:0007669"/>
    <property type="project" value="InterPro"/>
</dbReference>
<evidence type="ECO:0000313" key="4">
    <source>
        <dbReference type="EMBL" id="RKT66902.1"/>
    </source>
</evidence>
<protein>
    <submittedName>
        <fullName evidence="4">Tetratricopeptide repeat protein</fullName>
    </submittedName>
</protein>
<dbReference type="InterPro" id="IPR011990">
    <property type="entry name" value="TPR-like_helical_dom_sf"/>
</dbReference>
<dbReference type="GO" id="GO:0004016">
    <property type="term" value="F:adenylate cyclase activity"/>
    <property type="evidence" value="ECO:0007669"/>
    <property type="project" value="TreeGrafter"/>
</dbReference>
<dbReference type="AlphaFoldDB" id="A0A495WYU9"/>
<dbReference type="Gene3D" id="1.25.40.10">
    <property type="entry name" value="Tetratricopeptide repeat domain"/>
    <property type="match status" value="1"/>
</dbReference>
<dbReference type="PANTHER" id="PTHR16305">
    <property type="entry name" value="TESTICULAR SOLUBLE ADENYLYL CYCLASE"/>
    <property type="match status" value="1"/>
</dbReference>
<reference evidence="4 5" key="1">
    <citation type="submission" date="2018-10" db="EMBL/GenBank/DDBJ databases">
        <title>Sequencing the genomes of 1000 actinobacteria strains.</title>
        <authorList>
            <person name="Klenk H.-P."/>
        </authorList>
    </citation>
    <scope>NUCLEOTIDE SEQUENCE [LARGE SCALE GENOMIC DNA]</scope>
    <source>
        <strain evidence="4 5">DSM 43911</strain>
    </source>
</reference>
<keyword evidence="5" id="KW-1185">Reference proteome</keyword>
<dbReference type="PROSITE" id="PS00622">
    <property type="entry name" value="HTH_LUXR_1"/>
    <property type="match status" value="1"/>
</dbReference>
<keyword evidence="2" id="KW-0067">ATP-binding</keyword>
<dbReference type="Gene3D" id="3.40.50.300">
    <property type="entry name" value="P-loop containing nucleotide triphosphate hydrolases"/>
    <property type="match status" value="1"/>
</dbReference>
<dbReference type="SMART" id="SM00421">
    <property type="entry name" value="HTH_LUXR"/>
    <property type="match status" value="1"/>
</dbReference>
<dbReference type="OrthoDB" id="134933at2"/>
<accession>A0A495WYU9</accession>
<dbReference type="GO" id="GO:0005524">
    <property type="term" value="F:ATP binding"/>
    <property type="evidence" value="ECO:0007669"/>
    <property type="project" value="UniProtKB-KW"/>
</dbReference>
<dbReference type="SUPFAM" id="SSF52540">
    <property type="entry name" value="P-loop containing nucleoside triphosphate hydrolases"/>
    <property type="match status" value="1"/>
</dbReference>
<dbReference type="SUPFAM" id="SSF46894">
    <property type="entry name" value="C-terminal effector domain of the bipartite response regulators"/>
    <property type="match status" value="1"/>
</dbReference>
<evidence type="ECO:0000313" key="5">
    <source>
        <dbReference type="Proteomes" id="UP000272729"/>
    </source>
</evidence>
<evidence type="ECO:0000256" key="1">
    <source>
        <dbReference type="ARBA" id="ARBA00022741"/>
    </source>
</evidence>
<dbReference type="GO" id="GO:0005737">
    <property type="term" value="C:cytoplasm"/>
    <property type="evidence" value="ECO:0007669"/>
    <property type="project" value="TreeGrafter"/>
</dbReference>
<dbReference type="CDD" id="cd06170">
    <property type="entry name" value="LuxR_C_like"/>
    <property type="match status" value="1"/>
</dbReference>
<gene>
    <name evidence="4" type="ORF">DFJ66_0067</name>
</gene>
<dbReference type="Pfam" id="PF13191">
    <property type="entry name" value="AAA_16"/>
    <property type="match status" value="1"/>
</dbReference>
<dbReference type="PRINTS" id="PR00038">
    <property type="entry name" value="HTHLUXR"/>
</dbReference>
<name>A0A495WYU9_9PSEU</name>
<dbReference type="InterPro" id="IPR027417">
    <property type="entry name" value="P-loop_NTPase"/>
</dbReference>
<dbReference type="Gene3D" id="1.10.10.10">
    <property type="entry name" value="Winged helix-like DNA-binding domain superfamily/Winged helix DNA-binding domain"/>
    <property type="match status" value="1"/>
</dbReference>
<dbReference type="PROSITE" id="PS50043">
    <property type="entry name" value="HTH_LUXR_2"/>
    <property type="match status" value="1"/>
</dbReference>
<dbReference type="InterPro" id="IPR016032">
    <property type="entry name" value="Sig_transdc_resp-reg_C-effctor"/>
</dbReference>
<dbReference type="PANTHER" id="PTHR16305:SF35">
    <property type="entry name" value="TRANSCRIPTIONAL ACTIVATOR DOMAIN"/>
    <property type="match status" value="1"/>
</dbReference>
<dbReference type="InterPro" id="IPR000792">
    <property type="entry name" value="Tscrpt_reg_LuxR_C"/>
</dbReference>
<dbReference type="Pfam" id="PF14559">
    <property type="entry name" value="TPR_19"/>
    <property type="match status" value="1"/>
</dbReference>
<evidence type="ECO:0000256" key="2">
    <source>
        <dbReference type="ARBA" id="ARBA00022840"/>
    </source>
</evidence>
<feature type="domain" description="HTH luxR-type" evidence="3">
    <location>
        <begin position="892"/>
        <end position="954"/>
    </location>
</feature>
<dbReference type="SUPFAM" id="SSF48452">
    <property type="entry name" value="TPR-like"/>
    <property type="match status" value="1"/>
</dbReference>
<sequence length="954" mass="100371">MTRADHTLERDRELARIAAALDSATRGEGRIVVVEGTAGIGKTQLVRDCRAMAGQRGFGRLQAIGDALESAMPWGVVRQLVERSIARYQGEVRDAILAGPAGAALAALDGAAADPSEAELARTLHSLWWVAVDLSATRPLLITVDDAHWADLPSLQFLAYLSRRISDLPIALVVATRPPAENSGPLAQLSDSRHAERMLPRPLTREALTALAAARTTPPEGAGGVPPEPDFSGAGVSPAPEVVAALHDASGGNPFLATVLLDELDTLGLPLDQAATAEKIGGLGPSTVFRATLGRLPADAVRLARAAAVLGPGGNPWLTGAVADVPVADLPAAAQALVAAHVFADDAEHFTFLHPVVREAVLADLGPMSRAALHARAAAELSAVRAPADRIAAHLMHAPRGTLPDAVDVLRQAAMALLAAGDGATAAAYLERAVGERPDDAALRAEWGRALMRTGNAREARVQLRAAADGLPDAELVAAAASATAVVDGPQAAIDELTRAIAGRPAGAREAGRMHLEARLAVIRSFLPERRQEASAHLRGYADLPGVTPDERTLLGLLAQTGRYEVWPAEEVAATARRALAGGAYFEDCTGSAEALVAWVVALVALISADGVEDARQEIDRAKKRVHRHGSPVEFAMVCNPAIFLHWQLGDVAFVEAEAEGVLAALSQEDPVAHVIASRATATHFGAYGALERGDVDGAAGLLDRFAAEHSDVPSVIPTIWLHEPRAAVALARGNPDLARAEAFAQRDRLHAVGVDPPTISWRAPAVRALLLLGEHREARALADELLAVARKWNTPTEVGAALRVLAHADPDNRLDLLTESTTVLDRSPARLHLARALVDLGEALRVAGRRTEARDPLHRAADLATDCGSTALRTRAAAALEALGDRPRKPVSAGVEALTASERRVADLAVTGRANREIAQELFVTPKTVENHLGRIYTKLGINGRRELARALT</sequence>
<evidence type="ECO:0000259" key="3">
    <source>
        <dbReference type="PROSITE" id="PS50043"/>
    </source>
</evidence>
<comment type="caution">
    <text evidence="4">The sequence shown here is derived from an EMBL/GenBank/DDBJ whole genome shotgun (WGS) entry which is preliminary data.</text>
</comment>
<dbReference type="Proteomes" id="UP000272729">
    <property type="component" value="Unassembled WGS sequence"/>
</dbReference>
<proteinExistence type="predicted"/>
<dbReference type="InterPro" id="IPR041664">
    <property type="entry name" value="AAA_16"/>
</dbReference>
<dbReference type="GO" id="GO:0003677">
    <property type="term" value="F:DNA binding"/>
    <property type="evidence" value="ECO:0007669"/>
    <property type="project" value="InterPro"/>
</dbReference>
<keyword evidence="1" id="KW-0547">Nucleotide-binding</keyword>
<dbReference type="Pfam" id="PF00196">
    <property type="entry name" value="GerE"/>
    <property type="match status" value="1"/>
</dbReference>
<organism evidence="4 5">
    <name type="scientific">Saccharothrix variisporea</name>
    <dbReference type="NCBI Taxonomy" id="543527"/>
    <lineage>
        <taxon>Bacteria</taxon>
        <taxon>Bacillati</taxon>
        <taxon>Actinomycetota</taxon>
        <taxon>Actinomycetes</taxon>
        <taxon>Pseudonocardiales</taxon>
        <taxon>Pseudonocardiaceae</taxon>
        <taxon>Saccharothrix</taxon>
    </lineage>
</organism>
<dbReference type="EMBL" id="RBXR01000001">
    <property type="protein sequence ID" value="RKT66902.1"/>
    <property type="molecule type" value="Genomic_DNA"/>
</dbReference>